<dbReference type="GO" id="GO:0010181">
    <property type="term" value="F:FMN binding"/>
    <property type="evidence" value="ECO:0007669"/>
    <property type="project" value="TreeGrafter"/>
</dbReference>
<organism evidence="2 3">
    <name type="scientific">Burkholderia pseudomultivorans</name>
    <dbReference type="NCBI Taxonomy" id="1207504"/>
    <lineage>
        <taxon>Bacteria</taxon>
        <taxon>Pseudomonadati</taxon>
        <taxon>Pseudomonadota</taxon>
        <taxon>Betaproteobacteria</taxon>
        <taxon>Burkholderiales</taxon>
        <taxon>Burkholderiaceae</taxon>
        <taxon>Burkholderia</taxon>
        <taxon>Burkholderia cepacia complex</taxon>
    </lineage>
</organism>
<dbReference type="InterPro" id="IPR029039">
    <property type="entry name" value="Flavoprotein-like_sf"/>
</dbReference>
<evidence type="ECO:0000259" key="1">
    <source>
        <dbReference type="Pfam" id="PF03358"/>
    </source>
</evidence>
<gene>
    <name evidence="2" type="ORF">WT56_12170</name>
</gene>
<dbReference type="GO" id="GO:0016491">
    <property type="term" value="F:oxidoreductase activity"/>
    <property type="evidence" value="ECO:0007669"/>
    <property type="project" value="InterPro"/>
</dbReference>
<dbReference type="AlphaFoldDB" id="A0A132EIN8"/>
<sequence>MVRLLSLSGSLRAASSNTHALVAAGMLVPPGVVVEHYNEIGELPHFNPDLEDKLPERIVDLRARVNRADGLLVSCPEYARGIPGSFKNMLDWLVGCPKFSGKPVALFNTSPRASAAQAALKMVLETMSATLVHESCVTLQLLGKQTDPCAIANDPVSGEILRKALRAFVDHIVTTSSESARTSQ</sequence>
<dbReference type="SUPFAM" id="SSF52218">
    <property type="entry name" value="Flavoproteins"/>
    <property type="match status" value="1"/>
</dbReference>
<evidence type="ECO:0000313" key="3">
    <source>
        <dbReference type="Proteomes" id="UP000062912"/>
    </source>
</evidence>
<dbReference type="Proteomes" id="UP000062912">
    <property type="component" value="Unassembled WGS sequence"/>
</dbReference>
<evidence type="ECO:0000313" key="2">
    <source>
        <dbReference type="EMBL" id="KWF30983.1"/>
    </source>
</evidence>
<feature type="domain" description="NADPH-dependent FMN reductase-like" evidence="1">
    <location>
        <begin position="3"/>
        <end position="137"/>
    </location>
</feature>
<accession>A0A132EIN8</accession>
<dbReference type="GO" id="GO:0005829">
    <property type="term" value="C:cytosol"/>
    <property type="evidence" value="ECO:0007669"/>
    <property type="project" value="TreeGrafter"/>
</dbReference>
<name>A0A132EIN8_9BURK</name>
<comment type="caution">
    <text evidence="2">The sequence shown here is derived from an EMBL/GenBank/DDBJ whole genome shotgun (WGS) entry which is preliminary data.</text>
</comment>
<dbReference type="Gene3D" id="3.40.50.360">
    <property type="match status" value="1"/>
</dbReference>
<dbReference type="InterPro" id="IPR050712">
    <property type="entry name" value="NAD(P)H-dep_reductase"/>
</dbReference>
<dbReference type="OrthoDB" id="1643408at2"/>
<proteinExistence type="predicted"/>
<protein>
    <recommendedName>
        <fullName evidence="1">NADPH-dependent FMN reductase-like domain-containing protein</fullName>
    </recommendedName>
</protein>
<dbReference type="PANTHER" id="PTHR30543">
    <property type="entry name" value="CHROMATE REDUCTASE"/>
    <property type="match status" value="1"/>
</dbReference>
<dbReference type="EMBL" id="LPJR01000025">
    <property type="protein sequence ID" value="KWF30983.1"/>
    <property type="molecule type" value="Genomic_DNA"/>
</dbReference>
<dbReference type="InterPro" id="IPR005025">
    <property type="entry name" value="FMN_Rdtase-like_dom"/>
</dbReference>
<dbReference type="PANTHER" id="PTHR30543:SF21">
    <property type="entry name" value="NAD(P)H-DEPENDENT FMN REDUCTASE LOT6"/>
    <property type="match status" value="1"/>
</dbReference>
<dbReference type="Pfam" id="PF03358">
    <property type="entry name" value="FMN_red"/>
    <property type="match status" value="1"/>
</dbReference>
<reference evidence="2 3" key="1">
    <citation type="submission" date="2015-11" db="EMBL/GenBank/DDBJ databases">
        <title>Expanding the genomic diversity of Burkholderia species for the development of highly accurate diagnostics.</title>
        <authorList>
            <person name="Sahl J."/>
            <person name="Keim P."/>
            <person name="Wagner D."/>
        </authorList>
    </citation>
    <scope>NUCLEOTIDE SEQUENCE [LARGE SCALE GENOMIC DNA]</scope>
    <source>
        <strain evidence="2 3">MSMB368WGS</strain>
    </source>
</reference>